<accession>A0ABY5M6R0</accession>
<proteinExistence type="predicted"/>
<evidence type="ECO:0000256" key="1">
    <source>
        <dbReference type="SAM" id="MobiDB-lite"/>
    </source>
</evidence>
<reference evidence="2 3" key="1">
    <citation type="submission" date="2022-08" db="EMBL/GenBank/DDBJ databases">
        <title>novel species in genus Aeromicrobium.</title>
        <authorList>
            <person name="Ye L."/>
        </authorList>
    </citation>
    <scope>NUCLEOTIDE SEQUENCE [LARGE SCALE GENOMIC DNA]</scope>
    <source>
        <strain evidence="3">zg-Y1379</strain>
    </source>
</reference>
<dbReference type="RefSeq" id="WP_232403596.1">
    <property type="nucleotide sequence ID" value="NZ_CP102173.1"/>
</dbReference>
<sequence length="483" mass="50804">MGDDLQIRGGAGGVTASYEDMLSYASVLDDAGDDLRAKSGDLLKLMVDGDILQAAVLCPGEVAGVEAAIDAVATGPDGALWTSGELEVTARFLRLSVTTMRETDELLAGAQELVWNVSGWTAGLLAPAAAVAGLGVLASNPLLAALLLRNKDALLSDLQTTLYDNPWMLEALTRMAPGMIQGGAFSLASLIPGGPLALMAMTDGNWPSGDYSSAIAGLLALAGKGGLLEDTGDFRVDPVKDSEIDIDIDGDNALRTIFEQQDRIGDTPGQVQVIRVDHGDGDPSWIVQIPGTQVWDPKRGDNPVDLTSNVNMMAMPDQTVIEQQVADAMRAAGIGPGQDVMLTGHSQGGITAASMATDPDLLDEFDIKSVVTGGSPIGRFDIPDDISVLSLEHLQDVVPKLDGTDNPDRPNWTTVTRELSDAEGTAKGQRGPGPAHSLPNYADSGADVDASDDPGIEDWRRDQEQFFNGDASGTRYQISPEKR</sequence>
<dbReference type="SUPFAM" id="SSF53474">
    <property type="entry name" value="alpha/beta-Hydrolases"/>
    <property type="match status" value="1"/>
</dbReference>
<dbReference type="InterPro" id="IPR029058">
    <property type="entry name" value="AB_hydrolase_fold"/>
</dbReference>
<evidence type="ECO:0000313" key="3">
    <source>
        <dbReference type="Proteomes" id="UP001316184"/>
    </source>
</evidence>
<organism evidence="2 3">
    <name type="scientific">Aeromicrobium wangtongii</name>
    <dbReference type="NCBI Taxonomy" id="2969247"/>
    <lineage>
        <taxon>Bacteria</taxon>
        <taxon>Bacillati</taxon>
        <taxon>Actinomycetota</taxon>
        <taxon>Actinomycetes</taxon>
        <taxon>Propionibacteriales</taxon>
        <taxon>Nocardioidaceae</taxon>
        <taxon>Aeromicrobium</taxon>
    </lineage>
</organism>
<feature type="region of interest" description="Disordered" evidence="1">
    <location>
        <begin position="399"/>
        <end position="483"/>
    </location>
</feature>
<gene>
    <name evidence="2" type="ORF">NQV15_16905</name>
</gene>
<protein>
    <submittedName>
        <fullName evidence="2">GPI inositol-deacylase</fullName>
    </submittedName>
</protein>
<keyword evidence="3" id="KW-1185">Reference proteome</keyword>
<dbReference type="EMBL" id="CP102173">
    <property type="protein sequence ID" value="UUP13507.1"/>
    <property type="molecule type" value="Genomic_DNA"/>
</dbReference>
<dbReference type="Proteomes" id="UP001316184">
    <property type="component" value="Chromosome"/>
</dbReference>
<evidence type="ECO:0000313" key="2">
    <source>
        <dbReference type="EMBL" id="UUP13507.1"/>
    </source>
</evidence>
<name>A0ABY5M6R0_9ACTN</name>
<dbReference type="Gene3D" id="3.40.50.1820">
    <property type="entry name" value="alpha/beta hydrolase"/>
    <property type="match status" value="1"/>
</dbReference>